<keyword evidence="1" id="KW-0472">Membrane</keyword>
<evidence type="ECO:0000313" key="3">
    <source>
        <dbReference type="Proteomes" id="UP000231098"/>
    </source>
</evidence>
<comment type="caution">
    <text evidence="2">The sequence shown here is derived from an EMBL/GenBank/DDBJ whole genome shotgun (WGS) entry which is preliminary data.</text>
</comment>
<dbReference type="EMBL" id="PEYV01000053">
    <property type="protein sequence ID" value="PIS21362.1"/>
    <property type="molecule type" value="Genomic_DNA"/>
</dbReference>
<protein>
    <recommendedName>
        <fullName evidence="4">PepSY domain-containing protein</fullName>
    </recommendedName>
</protein>
<gene>
    <name evidence="2" type="ORF">COT51_03175</name>
</gene>
<reference evidence="3" key="1">
    <citation type="submission" date="2017-09" db="EMBL/GenBank/DDBJ databases">
        <title>Depth-based differentiation of microbial function through sediment-hosted aquifers and enrichment of novel symbionts in the deep terrestrial subsurface.</title>
        <authorList>
            <person name="Probst A.J."/>
            <person name="Ladd B."/>
            <person name="Jarett J.K."/>
            <person name="Geller-Mcgrath D.E."/>
            <person name="Sieber C.M.K."/>
            <person name="Emerson J.B."/>
            <person name="Anantharaman K."/>
            <person name="Thomas B.C."/>
            <person name="Malmstrom R."/>
            <person name="Stieglmeier M."/>
            <person name="Klingl A."/>
            <person name="Woyke T."/>
            <person name="Ryan C.M."/>
            <person name="Banfield J.F."/>
        </authorList>
    </citation>
    <scope>NUCLEOTIDE SEQUENCE [LARGE SCALE GENOMIC DNA]</scope>
</reference>
<dbReference type="AlphaFoldDB" id="A0A2H0X8X3"/>
<evidence type="ECO:0000256" key="1">
    <source>
        <dbReference type="SAM" id="Phobius"/>
    </source>
</evidence>
<organism evidence="2 3">
    <name type="scientific">candidate division WWE3 bacterium CG08_land_8_20_14_0_20_41_15</name>
    <dbReference type="NCBI Taxonomy" id="1975086"/>
    <lineage>
        <taxon>Bacteria</taxon>
        <taxon>Katanobacteria</taxon>
    </lineage>
</organism>
<keyword evidence="1" id="KW-1133">Transmembrane helix</keyword>
<evidence type="ECO:0000313" key="2">
    <source>
        <dbReference type="EMBL" id="PIS21362.1"/>
    </source>
</evidence>
<name>A0A2H0X8X3_UNCKA</name>
<sequence>MKKSYLVFGIVLVAVVAGGLFFLSKNKPATTDTGGTNSQQSQDSTIFGNKMSTARKAYEVALAEAKKFSSDCFLANLSTVNVQPDGTSRTWFIIFYSPAKGTNYKVNVVEGKVELTDDSNKKKTTPVPENWIDSDEVAKIAIPKCGEVIENEFFFDLDTKWTVKCLVGENKTLYVDLNPQTGDFIKTRKAGIGW</sequence>
<accession>A0A2H0X8X3</accession>
<keyword evidence="1" id="KW-0812">Transmembrane</keyword>
<dbReference type="Proteomes" id="UP000231098">
    <property type="component" value="Unassembled WGS sequence"/>
</dbReference>
<evidence type="ECO:0008006" key="4">
    <source>
        <dbReference type="Google" id="ProtNLM"/>
    </source>
</evidence>
<feature type="transmembrane region" description="Helical" evidence="1">
    <location>
        <begin position="6"/>
        <end position="23"/>
    </location>
</feature>
<proteinExistence type="predicted"/>